<gene>
    <name evidence="1" type="ORF">MRATA1EN3_LOCUS3041</name>
</gene>
<protein>
    <submittedName>
        <fullName evidence="1">Uncharacterized protein</fullName>
    </submittedName>
</protein>
<sequence length="213" mass="22283">MAAAGRVQSLHQAAGAGAPATRRLIPREPAPPRERPLEGSPALHLALSVKVSEDIPEEVAFNLSHGIEVGQEGEGVRGYSRQRPAPVDGLETAARPGPPRPSAQPGSASSGSALLHPQVELTLRFAEQDSPGDVLSGGRQPVCLPWTPLTRAPGHMSASLSRASVWGLVKGDKDGNGFGEQFLEKFVSPAVPAGSKQVIRQNGVVFVLVEPSH</sequence>
<evidence type="ECO:0000313" key="1">
    <source>
        <dbReference type="EMBL" id="CAI9691828.1"/>
    </source>
</evidence>
<dbReference type="EMBL" id="OX596094">
    <property type="protein sequence ID" value="CAI9691828.1"/>
    <property type="molecule type" value="Genomic_DNA"/>
</dbReference>
<dbReference type="Proteomes" id="UP001162501">
    <property type="component" value="Chromosome 10"/>
</dbReference>
<reference evidence="1" key="1">
    <citation type="submission" date="2023-05" db="EMBL/GenBank/DDBJ databases">
        <authorList>
            <consortium name="ELIXIR-Norway"/>
        </authorList>
    </citation>
    <scope>NUCLEOTIDE SEQUENCE</scope>
</reference>
<organism evidence="1 2">
    <name type="scientific">Rangifer tarandus platyrhynchus</name>
    <name type="common">Svalbard reindeer</name>
    <dbReference type="NCBI Taxonomy" id="3082113"/>
    <lineage>
        <taxon>Eukaryota</taxon>
        <taxon>Metazoa</taxon>
        <taxon>Chordata</taxon>
        <taxon>Craniata</taxon>
        <taxon>Vertebrata</taxon>
        <taxon>Euteleostomi</taxon>
        <taxon>Mammalia</taxon>
        <taxon>Eutheria</taxon>
        <taxon>Laurasiatheria</taxon>
        <taxon>Artiodactyla</taxon>
        <taxon>Ruminantia</taxon>
        <taxon>Pecora</taxon>
        <taxon>Cervidae</taxon>
        <taxon>Odocoileinae</taxon>
        <taxon>Rangifer</taxon>
    </lineage>
</organism>
<evidence type="ECO:0000313" key="2">
    <source>
        <dbReference type="Proteomes" id="UP001162501"/>
    </source>
</evidence>
<accession>A0ACB0DUD9</accession>
<proteinExistence type="predicted"/>
<name>A0ACB0DUD9_RANTA</name>